<dbReference type="Proteomes" id="UP001150538">
    <property type="component" value="Unassembled WGS sequence"/>
</dbReference>
<keyword evidence="2" id="KW-1185">Reference proteome</keyword>
<proteinExistence type="predicted"/>
<accession>A0A9W8DTA6</accession>
<dbReference type="SUPFAM" id="SSF52540">
    <property type="entry name" value="P-loop containing nucleoside triphosphate hydrolases"/>
    <property type="match status" value="1"/>
</dbReference>
<dbReference type="AlphaFoldDB" id="A0A9W8DTA6"/>
<organism evidence="1 2">
    <name type="scientific">Mycoemilia scoparia</name>
    <dbReference type="NCBI Taxonomy" id="417184"/>
    <lineage>
        <taxon>Eukaryota</taxon>
        <taxon>Fungi</taxon>
        <taxon>Fungi incertae sedis</taxon>
        <taxon>Zoopagomycota</taxon>
        <taxon>Kickxellomycotina</taxon>
        <taxon>Kickxellomycetes</taxon>
        <taxon>Kickxellales</taxon>
        <taxon>Kickxellaceae</taxon>
        <taxon>Mycoemilia</taxon>
    </lineage>
</organism>
<dbReference type="OrthoDB" id="10510530at2759"/>
<dbReference type="InterPro" id="IPR027417">
    <property type="entry name" value="P-loop_NTPase"/>
</dbReference>
<sequence length="656" mass="75351">MLVRETQSPEMWVEALDTKISSKAGSTYFGFSQKVYRLSLFKLIQELFDKIYQFSGKWTKTNIVNGFRCAIDDIIDRAEDNVIFIEDLMPFLQIPTLRPFTLPLLYKAGHARNIRKDSSDDVYSCGMSQAITERILDQTKRYIYQQLADHRSRFIAHATRKETQMGMLLYGPSGSLGHLFGSKNQEVKPSPKWKIVPCHFKYDIEGPMPTDIMLSVLKMKILELKSHKDLKPFKIKINKDIITASTKLIPYMVNGSTFTGMFPNLRSGTNPDNALLWIQHILCALAISAKTNGGADLTELCNGKKIYQLVLNKPLHLYQLVCRLIVPNEVAQQSLDSCAVQTKYHLQNVLKGRLIIHEESIEQIAEFHEWDQTIIHKQCYFLNSEEQGISSYVFVGPFHTGKLVLAKLWSKYILGNECECIEIDMQLYKSLENWDSFCDLVGYQFDVKSWSADRPYKSINNKKLVVLKNITRCSLEVLKRIYKMLNYGEIETSSGYCRPIKGAAYALIVDLFNFEISDIKEEYMNENSMANNVDIISSYFSDSANLFDMRLLVEKYLAEKYALPGHLQSRTIIFDELDEFDLKKSIKIYIGEAMGGCSDEDINMENDHMFSEAAELYTSGAFGRTQLMDKLEQLMQNYTTGWNHQDRTSQGNFLID</sequence>
<protein>
    <submittedName>
        <fullName evidence="1">Uncharacterized protein</fullName>
    </submittedName>
</protein>
<reference evidence="1" key="1">
    <citation type="submission" date="2022-07" db="EMBL/GenBank/DDBJ databases">
        <title>Phylogenomic reconstructions and comparative analyses of Kickxellomycotina fungi.</title>
        <authorList>
            <person name="Reynolds N.K."/>
            <person name="Stajich J.E."/>
            <person name="Barry K."/>
            <person name="Grigoriev I.V."/>
            <person name="Crous P."/>
            <person name="Smith M.E."/>
        </authorList>
    </citation>
    <scope>NUCLEOTIDE SEQUENCE</scope>
    <source>
        <strain evidence="1">NBRC 100468</strain>
    </source>
</reference>
<evidence type="ECO:0000313" key="2">
    <source>
        <dbReference type="Proteomes" id="UP001150538"/>
    </source>
</evidence>
<evidence type="ECO:0000313" key="1">
    <source>
        <dbReference type="EMBL" id="KAJ1916951.1"/>
    </source>
</evidence>
<dbReference type="EMBL" id="JANBPU010000085">
    <property type="protein sequence ID" value="KAJ1916951.1"/>
    <property type="molecule type" value="Genomic_DNA"/>
</dbReference>
<comment type="caution">
    <text evidence="1">The sequence shown here is derived from an EMBL/GenBank/DDBJ whole genome shotgun (WGS) entry which is preliminary data.</text>
</comment>
<name>A0A9W8DTA6_9FUNG</name>
<dbReference type="Gene3D" id="3.40.50.300">
    <property type="entry name" value="P-loop containing nucleotide triphosphate hydrolases"/>
    <property type="match status" value="1"/>
</dbReference>
<gene>
    <name evidence="1" type="ORF">H4219_003476</name>
</gene>